<dbReference type="RefSeq" id="WP_226696939.1">
    <property type="nucleotide sequence ID" value="NZ_JAJAPX010000007.1"/>
</dbReference>
<gene>
    <name evidence="1" type="ORF">LG651_15085</name>
</gene>
<dbReference type="EMBL" id="JAJAPX010000007">
    <property type="protein sequence ID" value="MCB4809578.1"/>
    <property type="molecule type" value="Genomic_DNA"/>
</dbReference>
<dbReference type="AlphaFoldDB" id="A0A9X1I908"/>
<reference evidence="1" key="1">
    <citation type="submission" date="2021-10" db="EMBL/GenBank/DDBJ databases">
        <title>Tamlana sargassums sp. nov., and Tamlana laminarinivorans sp. nov., two new bacteria isolated from the brown alga.</title>
        <authorList>
            <person name="Li J."/>
        </authorList>
    </citation>
    <scope>NUCLEOTIDE SEQUENCE</scope>
    <source>
        <strain evidence="1">62-3</strain>
    </source>
</reference>
<accession>A0A9X1I908</accession>
<name>A0A9X1I908_9FLAO</name>
<protein>
    <submittedName>
        <fullName evidence="1">Uncharacterized protein</fullName>
    </submittedName>
</protein>
<sequence length="204" mass="22680">MFKKHYISILVVVLSVLGMVSQKQNLQPNQEILVQFSNHTLESVAVDQVVSAIKQQLITLGVQEVEVKKEASGALRISYFSKAAVSQIKASLQTNGDLEINFNSTSKSNPDKGPLKTYDLAYDFDVYEIQKSKHSGWDFNAVNISAFDTKSDIYTNTNGFAIVFTLKNENPIAQKRIKASQYIALAVQHISHKIPEVRAGPFCV</sequence>
<organism evidence="1 2">
    <name type="scientific">Neotamlana sargassicola</name>
    <dbReference type="NCBI Taxonomy" id="2883125"/>
    <lineage>
        <taxon>Bacteria</taxon>
        <taxon>Pseudomonadati</taxon>
        <taxon>Bacteroidota</taxon>
        <taxon>Flavobacteriia</taxon>
        <taxon>Flavobacteriales</taxon>
        <taxon>Flavobacteriaceae</taxon>
        <taxon>Neotamlana</taxon>
    </lineage>
</organism>
<proteinExistence type="predicted"/>
<evidence type="ECO:0000313" key="2">
    <source>
        <dbReference type="Proteomes" id="UP001139286"/>
    </source>
</evidence>
<comment type="caution">
    <text evidence="1">The sequence shown here is derived from an EMBL/GenBank/DDBJ whole genome shotgun (WGS) entry which is preliminary data.</text>
</comment>
<keyword evidence="2" id="KW-1185">Reference proteome</keyword>
<evidence type="ECO:0000313" key="1">
    <source>
        <dbReference type="EMBL" id="MCB4809578.1"/>
    </source>
</evidence>
<dbReference type="Proteomes" id="UP001139286">
    <property type="component" value="Unassembled WGS sequence"/>
</dbReference>